<protein>
    <submittedName>
        <fullName evidence="2">Uncharacterized protein</fullName>
    </submittedName>
</protein>
<feature type="transmembrane region" description="Helical" evidence="1">
    <location>
        <begin position="33"/>
        <end position="50"/>
    </location>
</feature>
<dbReference type="STRING" id="1423744.FC86_GL001056"/>
<keyword evidence="1" id="KW-0472">Membrane</keyword>
<comment type="caution">
    <text evidence="2">The sequence shown here is derived from an EMBL/GenBank/DDBJ whole genome shotgun (WGS) entry which is preliminary data.</text>
</comment>
<keyword evidence="3" id="KW-1185">Reference proteome</keyword>
<sequence length="55" mass="6301">MRQLFALFWLVLGVIYLFFNISDLFTAFSFKSVLLSLVALFVIAISVGDLKNNRQ</sequence>
<gene>
    <name evidence="2" type="ORF">FC86_GL001056</name>
</gene>
<dbReference type="RefSeq" id="WP_156403305.1">
    <property type="nucleotide sequence ID" value="NZ_AYZL01000006.1"/>
</dbReference>
<feature type="transmembrane region" description="Helical" evidence="1">
    <location>
        <begin position="7"/>
        <end position="27"/>
    </location>
</feature>
<evidence type="ECO:0000313" key="2">
    <source>
        <dbReference type="EMBL" id="KRN04700.1"/>
    </source>
</evidence>
<proteinExistence type="predicted"/>
<dbReference type="EMBL" id="AYZL01000006">
    <property type="protein sequence ID" value="KRN04700.1"/>
    <property type="molecule type" value="Genomic_DNA"/>
</dbReference>
<evidence type="ECO:0000256" key="1">
    <source>
        <dbReference type="SAM" id="Phobius"/>
    </source>
</evidence>
<keyword evidence="1" id="KW-1133">Transmembrane helix</keyword>
<dbReference type="Proteomes" id="UP000051378">
    <property type="component" value="Unassembled WGS sequence"/>
</dbReference>
<evidence type="ECO:0000313" key="3">
    <source>
        <dbReference type="Proteomes" id="UP000051378"/>
    </source>
</evidence>
<reference evidence="2 3" key="1">
    <citation type="journal article" date="2015" name="Genome Announc.">
        <title>Expanding the biotechnology potential of lactobacilli through comparative genomics of 213 strains and associated genera.</title>
        <authorList>
            <person name="Sun Z."/>
            <person name="Harris H.M."/>
            <person name="McCann A."/>
            <person name="Guo C."/>
            <person name="Argimon S."/>
            <person name="Zhang W."/>
            <person name="Yang X."/>
            <person name="Jeffery I.B."/>
            <person name="Cooney J.C."/>
            <person name="Kagawa T.F."/>
            <person name="Liu W."/>
            <person name="Song Y."/>
            <person name="Salvetti E."/>
            <person name="Wrobel A."/>
            <person name="Rasinkangas P."/>
            <person name="Parkhill J."/>
            <person name="Rea M.C."/>
            <person name="O'Sullivan O."/>
            <person name="Ritari J."/>
            <person name="Douillard F.P."/>
            <person name="Paul Ross R."/>
            <person name="Yang R."/>
            <person name="Briner A.E."/>
            <person name="Felis G.E."/>
            <person name="de Vos W.M."/>
            <person name="Barrangou R."/>
            <person name="Klaenhammer T.R."/>
            <person name="Caufield P.W."/>
            <person name="Cui Y."/>
            <person name="Zhang H."/>
            <person name="O'Toole P.W."/>
        </authorList>
    </citation>
    <scope>NUCLEOTIDE SEQUENCE [LARGE SCALE GENOMIC DNA]</scope>
    <source>
        <strain evidence="2 3">DSM 23037</strain>
    </source>
</reference>
<dbReference type="AlphaFoldDB" id="A0A0R2DVQ7"/>
<organism evidence="2 3">
    <name type="scientific">Holzapfeliella floricola DSM 23037 = JCM 16512</name>
    <dbReference type="NCBI Taxonomy" id="1423744"/>
    <lineage>
        <taxon>Bacteria</taxon>
        <taxon>Bacillati</taxon>
        <taxon>Bacillota</taxon>
        <taxon>Bacilli</taxon>
        <taxon>Lactobacillales</taxon>
        <taxon>Lactobacillaceae</taxon>
        <taxon>Holzapfeliella</taxon>
    </lineage>
</organism>
<accession>A0A0R2DVQ7</accession>
<dbReference type="PATRIC" id="fig|1423744.4.peg.1084"/>
<keyword evidence="1" id="KW-0812">Transmembrane</keyword>
<name>A0A0R2DVQ7_9LACO</name>